<evidence type="ECO:0000313" key="1">
    <source>
        <dbReference type="EMBL" id="RAK91223.1"/>
    </source>
</evidence>
<keyword evidence="2" id="KW-1185">Reference proteome</keyword>
<reference evidence="1" key="1">
    <citation type="submission" date="2018-02" db="EMBL/GenBank/DDBJ databases">
        <title>The genomes of Aspergillus section Nigri reveals drivers in fungal speciation.</title>
        <authorList>
            <consortium name="DOE Joint Genome Institute"/>
            <person name="Vesth T.C."/>
            <person name="Nybo J."/>
            <person name="Theobald S."/>
            <person name="Brandl J."/>
            <person name="Frisvad J.C."/>
            <person name="Nielsen K.F."/>
            <person name="Lyhne E.K."/>
            <person name="Kogle M.E."/>
            <person name="Kuo A."/>
            <person name="Riley R."/>
            <person name="Clum A."/>
            <person name="Nolan M."/>
            <person name="Lipzen A."/>
            <person name="Salamov A."/>
            <person name="Henrissat B."/>
            <person name="Wiebenga A."/>
            <person name="De vries R.P."/>
            <person name="Grigoriev I.V."/>
            <person name="Mortensen U.H."/>
            <person name="Andersen M.R."/>
            <person name="Baker S.E."/>
        </authorList>
    </citation>
    <scope>NUCLEOTIDE SEQUENCE</scope>
    <source>
        <strain evidence="1">CBS 115574</strain>
    </source>
</reference>
<dbReference type="Proteomes" id="UP000249748">
    <property type="component" value="Unassembled WGS sequence"/>
</dbReference>
<accession>A0ACD1IM79</accession>
<dbReference type="EMBL" id="KZ824542">
    <property type="protein sequence ID" value="RAK91223.1"/>
    <property type="molecule type" value="Genomic_DNA"/>
</dbReference>
<proteinExistence type="predicted"/>
<organism evidence="1 2">
    <name type="scientific">Aspergillus costaricaensis CBS 115574</name>
    <dbReference type="NCBI Taxonomy" id="1448317"/>
    <lineage>
        <taxon>Eukaryota</taxon>
        <taxon>Fungi</taxon>
        <taxon>Dikarya</taxon>
        <taxon>Ascomycota</taxon>
        <taxon>Pezizomycotina</taxon>
        <taxon>Eurotiomycetes</taxon>
        <taxon>Eurotiomycetidae</taxon>
        <taxon>Eurotiales</taxon>
        <taxon>Aspergillaceae</taxon>
        <taxon>Aspergillus</taxon>
        <taxon>Aspergillus subgen. Circumdati</taxon>
    </lineage>
</organism>
<evidence type="ECO:0000313" key="2">
    <source>
        <dbReference type="Proteomes" id="UP000249748"/>
    </source>
</evidence>
<sequence length="146" mass="16182">MLIPTVSPFLPNIRDSRREGVCNSQKIQCVRLGQTRSASTLPCLWRKLVLSPPHSIPHPRDQGGLSVMGTSDLHNDGCRSVWGWQDPVKAGVQCIWMESSGESGNLILQDQHGRCSFQLSTCSLVIGLHGNSFCSVQLSELWWIPE</sequence>
<gene>
    <name evidence="1" type="ORF">BO79DRAFT_226359</name>
</gene>
<protein>
    <submittedName>
        <fullName evidence="1">Uncharacterized protein</fullName>
    </submittedName>
</protein>
<name>A0ACD1IM79_9EURO</name>